<feature type="domain" description="DUF4342" evidence="3">
    <location>
        <begin position="79"/>
        <end position="139"/>
    </location>
</feature>
<protein>
    <submittedName>
        <fullName evidence="4">DUF4342 domain-containing protein</fullName>
    </submittedName>
</protein>
<keyword evidence="2" id="KW-0812">Transmembrane</keyword>
<dbReference type="Pfam" id="PF14242">
    <property type="entry name" value="DUF4342"/>
    <property type="match status" value="1"/>
</dbReference>
<evidence type="ECO:0000313" key="4">
    <source>
        <dbReference type="EMBL" id="HIR51429.1"/>
    </source>
</evidence>
<reference evidence="4" key="2">
    <citation type="journal article" date="2021" name="PeerJ">
        <title>Extensive microbial diversity within the chicken gut microbiome revealed by metagenomics and culture.</title>
        <authorList>
            <person name="Gilroy R."/>
            <person name="Ravi A."/>
            <person name="Getino M."/>
            <person name="Pursley I."/>
            <person name="Horton D.L."/>
            <person name="Alikhan N.F."/>
            <person name="Baker D."/>
            <person name="Gharbi K."/>
            <person name="Hall N."/>
            <person name="Watson M."/>
            <person name="Adriaenssens E.M."/>
            <person name="Foster-Nyarko E."/>
            <person name="Jarju S."/>
            <person name="Secka A."/>
            <person name="Antonio M."/>
            <person name="Oren A."/>
            <person name="Chaudhuri R.R."/>
            <person name="La Ragione R."/>
            <person name="Hildebrand F."/>
            <person name="Pallen M.J."/>
        </authorList>
    </citation>
    <scope>NUCLEOTIDE SEQUENCE</scope>
    <source>
        <strain evidence="4">ChiBcec15-4380</strain>
    </source>
</reference>
<evidence type="ECO:0000256" key="2">
    <source>
        <dbReference type="SAM" id="Phobius"/>
    </source>
</evidence>
<keyword evidence="2" id="KW-0472">Membrane</keyword>
<keyword evidence="2" id="KW-1133">Transmembrane helix</keyword>
<name>A0A9D1IY90_9FIRM</name>
<dbReference type="SUPFAM" id="SSF46934">
    <property type="entry name" value="UBA-like"/>
    <property type="match status" value="1"/>
</dbReference>
<sequence>MDQMEKIETLREKTGCSYTEARAALEQCDGDLLDALCYLESHGKSLVAGAYSSTAQEPPPEEPRQEQPQDDGAFAKGCKAFWDGIVALIRRGNRNHFVMTDKGGRQTLSMPVTLFVVLLVAAFWVVVPLMVVALFFGCRFSFAGPELGREDINSAMGKATDFAEDIKMEFQE</sequence>
<dbReference type="EMBL" id="DVHE01000072">
    <property type="protein sequence ID" value="HIR51429.1"/>
    <property type="molecule type" value="Genomic_DNA"/>
</dbReference>
<reference evidence="4" key="1">
    <citation type="submission" date="2020-10" db="EMBL/GenBank/DDBJ databases">
        <authorList>
            <person name="Gilroy R."/>
        </authorList>
    </citation>
    <scope>NUCLEOTIDE SEQUENCE</scope>
    <source>
        <strain evidence="4">ChiBcec15-4380</strain>
    </source>
</reference>
<dbReference type="Gene3D" id="1.10.8.10">
    <property type="entry name" value="DNA helicase RuvA subunit, C-terminal domain"/>
    <property type="match status" value="1"/>
</dbReference>
<proteinExistence type="predicted"/>
<evidence type="ECO:0000259" key="3">
    <source>
        <dbReference type="Pfam" id="PF14242"/>
    </source>
</evidence>
<dbReference type="AlphaFoldDB" id="A0A9D1IY90"/>
<accession>A0A9D1IY90</accession>
<dbReference type="InterPro" id="IPR025642">
    <property type="entry name" value="DUF4342"/>
</dbReference>
<organism evidence="4 5">
    <name type="scientific">Candidatus Avoscillospira avicola</name>
    <dbReference type="NCBI Taxonomy" id="2840706"/>
    <lineage>
        <taxon>Bacteria</taxon>
        <taxon>Bacillati</taxon>
        <taxon>Bacillota</taxon>
        <taxon>Clostridia</taxon>
        <taxon>Eubacteriales</taxon>
        <taxon>Oscillospiraceae</taxon>
        <taxon>Oscillospiraceae incertae sedis</taxon>
        <taxon>Candidatus Avoscillospira</taxon>
    </lineage>
</organism>
<dbReference type="Proteomes" id="UP000824239">
    <property type="component" value="Unassembled WGS sequence"/>
</dbReference>
<dbReference type="CDD" id="cd14360">
    <property type="entry name" value="UBA_NAC_like_bac"/>
    <property type="match status" value="1"/>
</dbReference>
<feature type="region of interest" description="Disordered" evidence="1">
    <location>
        <begin position="51"/>
        <end position="70"/>
    </location>
</feature>
<evidence type="ECO:0000256" key="1">
    <source>
        <dbReference type="SAM" id="MobiDB-lite"/>
    </source>
</evidence>
<gene>
    <name evidence="4" type="ORF">IAA53_09205</name>
</gene>
<evidence type="ECO:0000313" key="5">
    <source>
        <dbReference type="Proteomes" id="UP000824239"/>
    </source>
</evidence>
<dbReference type="InterPro" id="IPR009060">
    <property type="entry name" value="UBA-like_sf"/>
</dbReference>
<comment type="caution">
    <text evidence="4">The sequence shown here is derived from an EMBL/GenBank/DDBJ whole genome shotgun (WGS) entry which is preliminary data.</text>
</comment>
<feature type="transmembrane region" description="Helical" evidence="2">
    <location>
        <begin position="112"/>
        <end position="136"/>
    </location>
</feature>